<dbReference type="Proteomes" id="UP001054902">
    <property type="component" value="Unassembled WGS sequence"/>
</dbReference>
<sequence length="430" mass="48617">MLRNISERPTRIAELVPLLPSALGFHDASGKGAGGVWFPSHTIGSRMKNKNTLHPLLWRYKWPQDIIDNLVTENNFLGKITNSALELAGGLLHLDIIAHCLDVRERTIVSKTDNLATLFWECKEIHLQNVPSDTKADFWRDLSLAEQEDRQGITIGRSSTANTHWEKWLEFTSVLGKDPLLQTIEDKVPYLQVFLRLYAANKNPVRTQSAEDYLWSIGQTYLELGEQDPRLNCHDNIDFCLAQMIRSYKKKDPPPNRVKPVPLSVIRRIAQISFAGNSPNQHAIADMIIIAFFFLLRPGEYSFSKTDSDPFLLADVKFWIGHQRLNTMTATPTQLLQATFVSLTFTTQKNGVRGEVIGLACSGELYLCPVKALARRVIHLKQHNAAPETPLCAYFCLEKQRLLHVCPSDITNTLLTNVAALGPWIPSIWR</sequence>
<dbReference type="EMBL" id="BLLK01000078">
    <property type="protein sequence ID" value="GFH62141.1"/>
    <property type="molecule type" value="Genomic_DNA"/>
</dbReference>
<name>A0AAD3DD68_9STRA</name>
<evidence type="ECO:0000313" key="2">
    <source>
        <dbReference type="Proteomes" id="UP001054902"/>
    </source>
</evidence>
<accession>A0AAD3DD68</accession>
<proteinExistence type="predicted"/>
<reference evidence="1 2" key="1">
    <citation type="journal article" date="2021" name="Sci. Rep.">
        <title>The genome of the diatom Chaetoceros tenuissimus carries an ancient integrated fragment of an extant virus.</title>
        <authorList>
            <person name="Hongo Y."/>
            <person name="Kimura K."/>
            <person name="Takaki Y."/>
            <person name="Yoshida Y."/>
            <person name="Baba S."/>
            <person name="Kobayashi G."/>
            <person name="Nagasaki K."/>
            <person name="Hano T."/>
            <person name="Tomaru Y."/>
        </authorList>
    </citation>
    <scope>NUCLEOTIDE SEQUENCE [LARGE SCALE GENOMIC DNA]</scope>
    <source>
        <strain evidence="1 2">NIES-3715</strain>
    </source>
</reference>
<evidence type="ECO:0000313" key="1">
    <source>
        <dbReference type="EMBL" id="GFH62141.1"/>
    </source>
</evidence>
<keyword evidence="2" id="KW-1185">Reference proteome</keyword>
<comment type="caution">
    <text evidence="1">The sequence shown here is derived from an EMBL/GenBank/DDBJ whole genome shotgun (WGS) entry which is preliminary data.</text>
</comment>
<dbReference type="AlphaFoldDB" id="A0AAD3DD68"/>
<protein>
    <submittedName>
        <fullName evidence="1">Uncharacterized protein</fullName>
    </submittedName>
</protein>
<organism evidence="1 2">
    <name type="scientific">Chaetoceros tenuissimus</name>
    <dbReference type="NCBI Taxonomy" id="426638"/>
    <lineage>
        <taxon>Eukaryota</taxon>
        <taxon>Sar</taxon>
        <taxon>Stramenopiles</taxon>
        <taxon>Ochrophyta</taxon>
        <taxon>Bacillariophyta</taxon>
        <taxon>Coscinodiscophyceae</taxon>
        <taxon>Chaetocerotophycidae</taxon>
        <taxon>Chaetocerotales</taxon>
        <taxon>Chaetocerotaceae</taxon>
        <taxon>Chaetoceros</taxon>
    </lineage>
</organism>
<gene>
    <name evidence="1" type="ORF">CTEN210_18617</name>
</gene>